<protein>
    <recommendedName>
        <fullName evidence="4">DUF4920 domain-containing protein</fullName>
    </recommendedName>
</protein>
<sequence>MRKTYLLLLAGLFAATASIAQTNITPAQAGVTYGKAINAEQAIEMADLHQKLQSDTIYTGKVEGKVVEVCKKKGCFMKLERASGEPVMVKFTDYAFFMPQNIVGKTVVVEGVAKVNETSVERLKHFAEDAGKSKAEIAKITAPKKDIVIVADGVVVVK</sequence>
<accession>A0A1N6D127</accession>
<feature type="signal peptide" evidence="1">
    <location>
        <begin position="1"/>
        <end position="20"/>
    </location>
</feature>
<dbReference type="EMBL" id="FSRA01000001">
    <property type="protein sequence ID" value="SIN64520.1"/>
    <property type="molecule type" value="Genomic_DNA"/>
</dbReference>
<evidence type="ECO:0000256" key="1">
    <source>
        <dbReference type="SAM" id="SignalP"/>
    </source>
</evidence>
<keyword evidence="1" id="KW-0732">Signal</keyword>
<dbReference type="Pfam" id="PF16267">
    <property type="entry name" value="DUF4920"/>
    <property type="match status" value="1"/>
</dbReference>
<reference evidence="3" key="1">
    <citation type="submission" date="2016-11" db="EMBL/GenBank/DDBJ databases">
        <authorList>
            <person name="Varghese N."/>
            <person name="Submissions S."/>
        </authorList>
    </citation>
    <scope>NUCLEOTIDE SEQUENCE [LARGE SCALE GENOMIC DNA]</scope>
    <source>
        <strain evidence="3">DSM 24787</strain>
    </source>
</reference>
<dbReference type="AlphaFoldDB" id="A0A1N6D127"/>
<evidence type="ECO:0008006" key="4">
    <source>
        <dbReference type="Google" id="ProtNLM"/>
    </source>
</evidence>
<name>A0A1N6D127_9BACT</name>
<dbReference type="RefSeq" id="WP_074237152.1">
    <property type="nucleotide sequence ID" value="NZ_FSRA01000001.1"/>
</dbReference>
<dbReference type="STRING" id="536979.SAMN04488055_0077"/>
<evidence type="ECO:0000313" key="2">
    <source>
        <dbReference type="EMBL" id="SIN64520.1"/>
    </source>
</evidence>
<dbReference type="InterPro" id="IPR032577">
    <property type="entry name" value="DUF4920"/>
</dbReference>
<evidence type="ECO:0000313" key="3">
    <source>
        <dbReference type="Proteomes" id="UP000185003"/>
    </source>
</evidence>
<feature type="chain" id="PRO_5012229936" description="DUF4920 domain-containing protein" evidence="1">
    <location>
        <begin position="21"/>
        <end position="158"/>
    </location>
</feature>
<dbReference type="OrthoDB" id="129527at2"/>
<keyword evidence="3" id="KW-1185">Reference proteome</keyword>
<gene>
    <name evidence="2" type="ORF">SAMN04488055_0077</name>
</gene>
<dbReference type="Proteomes" id="UP000185003">
    <property type="component" value="Unassembled WGS sequence"/>
</dbReference>
<proteinExistence type="predicted"/>
<organism evidence="2 3">
    <name type="scientific">Chitinophaga niabensis</name>
    <dbReference type="NCBI Taxonomy" id="536979"/>
    <lineage>
        <taxon>Bacteria</taxon>
        <taxon>Pseudomonadati</taxon>
        <taxon>Bacteroidota</taxon>
        <taxon>Chitinophagia</taxon>
        <taxon>Chitinophagales</taxon>
        <taxon>Chitinophagaceae</taxon>
        <taxon>Chitinophaga</taxon>
    </lineage>
</organism>